<evidence type="ECO:0000313" key="2">
    <source>
        <dbReference type="Proteomes" id="UP000215086"/>
    </source>
</evidence>
<proteinExistence type="predicted"/>
<sequence>MQFIEMLGRQLLRVVTEGGPTPEELAKVGLKEDSIVRINRQGDIEIRRKDRWDLIGGLIGDFETRVKRETGLDWA</sequence>
<dbReference type="Proteomes" id="UP000215086">
    <property type="component" value="Chromosome"/>
</dbReference>
<reference evidence="1 2" key="1">
    <citation type="journal article" name="Front. Microbiol.">
        <title>Sugar Metabolism of the First Thermophilic Planctomycete Thermogutta terrifontis: Comparative Genomic and Transcriptomic Approaches.</title>
        <authorList>
            <person name="Elcheninov A.G."/>
            <person name="Menzel P."/>
            <person name="Gudbergsdottir S.R."/>
            <person name="Slesarev A.I."/>
            <person name="Kadnikov V.V."/>
            <person name="Krogh A."/>
            <person name="Bonch-Osmolovskaya E.A."/>
            <person name="Peng X."/>
            <person name="Kublanov I.V."/>
        </authorList>
    </citation>
    <scope>NUCLEOTIDE SEQUENCE [LARGE SCALE GENOMIC DNA]</scope>
    <source>
        <strain evidence="1 2">R1</strain>
    </source>
</reference>
<protein>
    <submittedName>
        <fullName evidence="1">Uncharacterized protein</fullName>
    </submittedName>
</protein>
<gene>
    <name evidence="1" type="ORF">THTE_2527</name>
</gene>
<dbReference type="EMBL" id="CP018477">
    <property type="protein sequence ID" value="ASV75129.1"/>
    <property type="molecule type" value="Genomic_DNA"/>
</dbReference>
<evidence type="ECO:0000313" key="1">
    <source>
        <dbReference type="EMBL" id="ASV75129.1"/>
    </source>
</evidence>
<dbReference type="OrthoDB" id="280899at2"/>
<dbReference type="KEGG" id="ttf:THTE_2527"/>
<name>A0A286RGN3_9BACT</name>
<dbReference type="RefSeq" id="WP_095415279.1">
    <property type="nucleotide sequence ID" value="NZ_CP018477.1"/>
</dbReference>
<accession>A0A286RGN3</accession>
<dbReference type="AlphaFoldDB" id="A0A286RGN3"/>
<organism evidence="1 2">
    <name type="scientific">Thermogutta terrifontis</name>
    <dbReference type="NCBI Taxonomy" id="1331910"/>
    <lineage>
        <taxon>Bacteria</taxon>
        <taxon>Pseudomonadati</taxon>
        <taxon>Planctomycetota</taxon>
        <taxon>Planctomycetia</taxon>
        <taxon>Pirellulales</taxon>
        <taxon>Thermoguttaceae</taxon>
        <taxon>Thermogutta</taxon>
    </lineage>
</organism>
<keyword evidence="2" id="KW-1185">Reference proteome</keyword>